<dbReference type="HOGENOM" id="CLU_005965_2_1_1"/>
<dbReference type="InterPro" id="IPR043129">
    <property type="entry name" value="ATPase_NBD"/>
</dbReference>
<dbReference type="EnsemblPlants" id="LPERR08G08180.1">
    <property type="protein sequence ID" value="LPERR08G08180.1"/>
    <property type="gene ID" value="LPERR08G08180"/>
</dbReference>
<dbReference type="SUPFAM" id="SSF53067">
    <property type="entry name" value="Actin-like ATPase domain"/>
    <property type="match status" value="2"/>
</dbReference>
<evidence type="ECO:0000256" key="2">
    <source>
        <dbReference type="ARBA" id="ARBA00007381"/>
    </source>
</evidence>
<dbReference type="PRINTS" id="PR00301">
    <property type="entry name" value="HEATSHOCK70"/>
</dbReference>
<name>A0A0D9X6C7_9ORYZ</name>
<reference evidence="7" key="2">
    <citation type="submission" date="2013-12" db="EMBL/GenBank/DDBJ databases">
        <authorList>
            <person name="Yu Y."/>
            <person name="Lee S."/>
            <person name="de Baynast K."/>
            <person name="Wissotski M."/>
            <person name="Liu L."/>
            <person name="Talag J."/>
            <person name="Goicoechea J."/>
            <person name="Angelova A."/>
            <person name="Jetty R."/>
            <person name="Kudrna D."/>
            <person name="Golser W."/>
            <person name="Rivera L."/>
            <person name="Zhang J."/>
            <person name="Wing R."/>
        </authorList>
    </citation>
    <scope>NUCLEOTIDE SEQUENCE</scope>
</reference>
<protein>
    <submittedName>
        <fullName evidence="6">Uncharacterized protein</fullName>
    </submittedName>
</protein>
<dbReference type="Gene3D" id="2.60.34.10">
    <property type="entry name" value="Substrate Binding Domain Of DNAk, Chain A, domain 1"/>
    <property type="match status" value="1"/>
</dbReference>
<evidence type="ECO:0000256" key="5">
    <source>
        <dbReference type="RuleBase" id="RU003322"/>
    </source>
</evidence>
<dbReference type="Pfam" id="PF00012">
    <property type="entry name" value="HSP70"/>
    <property type="match status" value="1"/>
</dbReference>
<dbReference type="Gene3D" id="3.90.640.10">
    <property type="entry name" value="Actin, Chain A, domain 4"/>
    <property type="match status" value="1"/>
</dbReference>
<evidence type="ECO:0000313" key="6">
    <source>
        <dbReference type="EnsemblPlants" id="LPERR08G08180.1"/>
    </source>
</evidence>
<dbReference type="InterPro" id="IPR013126">
    <property type="entry name" value="Hsp_70_fam"/>
</dbReference>
<evidence type="ECO:0000313" key="7">
    <source>
        <dbReference type="Proteomes" id="UP000032180"/>
    </source>
</evidence>
<comment type="similarity">
    <text evidence="2 5">Belongs to the heat shock protein 70 family.</text>
</comment>
<dbReference type="FunFam" id="3.30.30.30:FF:000005">
    <property type="entry name" value="Heat shock protein ssb1"/>
    <property type="match status" value="1"/>
</dbReference>
<dbReference type="eggNOG" id="KOG0102">
    <property type="taxonomic scope" value="Eukaryota"/>
</dbReference>
<sequence>MANWVSLAKGCKFWHHIGGYRTFSTLQAEVVTVGIDFGCKSSRIAVIESLVPKVISSEIGNLTPSYVTMIQPNSAVPCGWGLQHLDSVGKRIIVGEMAKRQILRHPSDVIFNIKKLIGKQFDDYDIEQMRKKVPFSIVEGPSGEAWVEIHGRKFSPVEMTQAIFAKLKDIIQMNQFCHVLKVVISVPTFFSGKQRQDIISAGNRAGFEILQLIDEPIAAALASTTVKEGLIVVFGMGSGSHSISVLHVSGTEFEIKAQFDDPSVGGDQFDDLLLEYVVREITRIHLVDIRGDKLVMMRLAEEVEKTKVRLSTQPTVEVSIPLLTGSAQGPIDLNITVSRKKFEDLIGHLVEQIQVNCQKMLKEAKLIDEDICEIIIMGGMARMPKIQRIVSEIFGKRLSTRVNPEEAIVIGSSLQAALIVEGHREMEKDFMPLSIGVKSAKGIFMRIIPRHTTLPTKRTLKGDRHVKTAVKKFPIREVALKLDSSNAVKTALLDWPMHTMVIRARLRNLAKLMMNTLVDVLSVRKHELPKNLCEDAVEAYDDLRMALDLDVDDYVLGCRMRAAQSVESKMLRWRLPSVSL</sequence>
<proteinExistence type="inferred from homology"/>
<dbReference type="GO" id="GO:0005788">
    <property type="term" value="C:endoplasmic reticulum lumen"/>
    <property type="evidence" value="ECO:0007669"/>
    <property type="project" value="UniProtKB-SubCell"/>
</dbReference>
<keyword evidence="4 5" id="KW-0067">ATP-binding</keyword>
<dbReference type="FunFam" id="3.90.640.10:FF:000003">
    <property type="entry name" value="Molecular chaperone DnaK"/>
    <property type="match status" value="1"/>
</dbReference>
<reference evidence="6" key="3">
    <citation type="submission" date="2015-04" db="UniProtKB">
        <authorList>
            <consortium name="EnsemblPlants"/>
        </authorList>
    </citation>
    <scope>IDENTIFICATION</scope>
</reference>
<dbReference type="Gene3D" id="3.30.420.40">
    <property type="match status" value="2"/>
</dbReference>
<dbReference type="Gramene" id="LPERR08G08180.1">
    <property type="protein sequence ID" value="LPERR08G08180.1"/>
    <property type="gene ID" value="LPERR08G08180"/>
</dbReference>
<comment type="subcellular location">
    <subcellularLocation>
        <location evidence="1">Endoplasmic reticulum lumen</location>
    </subcellularLocation>
</comment>
<dbReference type="InterPro" id="IPR029047">
    <property type="entry name" value="HSP70_peptide-bd_sf"/>
</dbReference>
<dbReference type="GO" id="GO:0005524">
    <property type="term" value="F:ATP binding"/>
    <property type="evidence" value="ECO:0007669"/>
    <property type="project" value="UniProtKB-KW"/>
</dbReference>
<evidence type="ECO:0000256" key="3">
    <source>
        <dbReference type="ARBA" id="ARBA00022741"/>
    </source>
</evidence>
<dbReference type="STRING" id="77586.A0A0D9X6C7"/>
<keyword evidence="3 5" id="KW-0547">Nucleotide-binding</keyword>
<dbReference type="Proteomes" id="UP000032180">
    <property type="component" value="Chromosome 8"/>
</dbReference>
<keyword evidence="7" id="KW-1185">Reference proteome</keyword>
<dbReference type="AlphaFoldDB" id="A0A0D9X6C7"/>
<dbReference type="GO" id="GO:0140662">
    <property type="term" value="F:ATP-dependent protein folding chaperone"/>
    <property type="evidence" value="ECO:0007669"/>
    <property type="project" value="InterPro"/>
</dbReference>
<evidence type="ECO:0000256" key="1">
    <source>
        <dbReference type="ARBA" id="ARBA00004319"/>
    </source>
</evidence>
<accession>A0A0D9X6C7</accession>
<organism evidence="6 7">
    <name type="scientific">Leersia perrieri</name>
    <dbReference type="NCBI Taxonomy" id="77586"/>
    <lineage>
        <taxon>Eukaryota</taxon>
        <taxon>Viridiplantae</taxon>
        <taxon>Streptophyta</taxon>
        <taxon>Embryophyta</taxon>
        <taxon>Tracheophyta</taxon>
        <taxon>Spermatophyta</taxon>
        <taxon>Magnoliopsida</taxon>
        <taxon>Liliopsida</taxon>
        <taxon>Poales</taxon>
        <taxon>Poaceae</taxon>
        <taxon>BOP clade</taxon>
        <taxon>Oryzoideae</taxon>
        <taxon>Oryzeae</taxon>
        <taxon>Oryzinae</taxon>
        <taxon>Leersia</taxon>
    </lineage>
</organism>
<dbReference type="Gene3D" id="3.30.30.30">
    <property type="match status" value="1"/>
</dbReference>
<evidence type="ECO:0000256" key="4">
    <source>
        <dbReference type="ARBA" id="ARBA00022840"/>
    </source>
</evidence>
<reference evidence="6 7" key="1">
    <citation type="submission" date="2012-08" db="EMBL/GenBank/DDBJ databases">
        <title>Oryza genome evolution.</title>
        <authorList>
            <person name="Wing R.A."/>
        </authorList>
    </citation>
    <scope>NUCLEOTIDE SEQUENCE</scope>
</reference>
<dbReference type="PANTHER" id="PTHR19375">
    <property type="entry name" value="HEAT SHOCK PROTEIN 70KDA"/>
    <property type="match status" value="1"/>
</dbReference>
<dbReference type="SUPFAM" id="SSF100920">
    <property type="entry name" value="Heat shock protein 70kD (HSP70), peptide-binding domain"/>
    <property type="match status" value="1"/>
</dbReference>